<organism evidence="2 3">
    <name type="scientific">Dothidotthia symphoricarpi CBS 119687</name>
    <dbReference type="NCBI Taxonomy" id="1392245"/>
    <lineage>
        <taxon>Eukaryota</taxon>
        <taxon>Fungi</taxon>
        <taxon>Dikarya</taxon>
        <taxon>Ascomycota</taxon>
        <taxon>Pezizomycotina</taxon>
        <taxon>Dothideomycetes</taxon>
        <taxon>Pleosporomycetidae</taxon>
        <taxon>Pleosporales</taxon>
        <taxon>Dothidotthiaceae</taxon>
        <taxon>Dothidotthia</taxon>
    </lineage>
</organism>
<protein>
    <submittedName>
        <fullName evidence="2">Uncharacterized protein</fullName>
    </submittedName>
</protein>
<dbReference type="InterPro" id="IPR020834">
    <property type="entry name" value="LipOase_CS"/>
</dbReference>
<dbReference type="AlphaFoldDB" id="A0A6A6AEN1"/>
<reference evidence="2" key="1">
    <citation type="journal article" date="2020" name="Stud. Mycol.">
        <title>101 Dothideomycetes genomes: a test case for predicting lifestyles and emergence of pathogens.</title>
        <authorList>
            <person name="Haridas S."/>
            <person name="Albert R."/>
            <person name="Binder M."/>
            <person name="Bloem J."/>
            <person name="Labutti K."/>
            <person name="Salamov A."/>
            <person name="Andreopoulos B."/>
            <person name="Baker S."/>
            <person name="Barry K."/>
            <person name="Bills G."/>
            <person name="Bluhm B."/>
            <person name="Cannon C."/>
            <person name="Castanera R."/>
            <person name="Culley D."/>
            <person name="Daum C."/>
            <person name="Ezra D."/>
            <person name="Gonzalez J."/>
            <person name="Henrissat B."/>
            <person name="Kuo A."/>
            <person name="Liang C."/>
            <person name="Lipzen A."/>
            <person name="Lutzoni F."/>
            <person name="Magnuson J."/>
            <person name="Mondo S."/>
            <person name="Nolan M."/>
            <person name="Ohm R."/>
            <person name="Pangilinan J."/>
            <person name="Park H.-J."/>
            <person name="Ramirez L."/>
            <person name="Alfaro M."/>
            <person name="Sun H."/>
            <person name="Tritt A."/>
            <person name="Yoshinaga Y."/>
            <person name="Zwiers L.-H."/>
            <person name="Turgeon B."/>
            <person name="Goodwin S."/>
            <person name="Spatafora J."/>
            <person name="Crous P."/>
            <person name="Grigoriev I."/>
        </authorList>
    </citation>
    <scope>NUCLEOTIDE SEQUENCE</scope>
    <source>
        <strain evidence="2">CBS 119687</strain>
    </source>
</reference>
<dbReference type="PROSITE" id="PS00081">
    <property type="entry name" value="LIPOXYGENASE_2"/>
    <property type="match status" value="1"/>
</dbReference>
<sequence>MHIHIYIYTVAEMYMSHPIHVFIPPHLPIFSSDLALFLARPTNLHTGIYVCMYVHVYRPTCDVQHPTSHPRIYQPTHPSPINVPYILGKRKTKQTPAPRRAVSLLVTSSTLDMYWSRRTPKPKKAKKKGKVEKRKRR</sequence>
<gene>
    <name evidence="2" type="ORF">P153DRAFT_20309</name>
</gene>
<feature type="compositionally biased region" description="Basic residues" evidence="1">
    <location>
        <begin position="118"/>
        <end position="137"/>
    </location>
</feature>
<dbReference type="GO" id="GO:0046872">
    <property type="term" value="F:metal ion binding"/>
    <property type="evidence" value="ECO:0007669"/>
    <property type="project" value="InterPro"/>
</dbReference>
<proteinExistence type="predicted"/>
<evidence type="ECO:0000256" key="1">
    <source>
        <dbReference type="SAM" id="MobiDB-lite"/>
    </source>
</evidence>
<dbReference type="GO" id="GO:0016702">
    <property type="term" value="F:oxidoreductase activity, acting on single donors with incorporation of molecular oxygen, incorporation of two atoms of oxygen"/>
    <property type="evidence" value="ECO:0007669"/>
    <property type="project" value="InterPro"/>
</dbReference>
<feature type="region of interest" description="Disordered" evidence="1">
    <location>
        <begin position="115"/>
        <end position="137"/>
    </location>
</feature>
<name>A0A6A6AEN1_9PLEO</name>
<keyword evidence="3" id="KW-1185">Reference proteome</keyword>
<accession>A0A6A6AEN1</accession>
<evidence type="ECO:0000313" key="3">
    <source>
        <dbReference type="Proteomes" id="UP000799771"/>
    </source>
</evidence>
<dbReference type="EMBL" id="ML977506">
    <property type="protein sequence ID" value="KAF2129468.1"/>
    <property type="molecule type" value="Genomic_DNA"/>
</dbReference>
<dbReference type="Proteomes" id="UP000799771">
    <property type="component" value="Unassembled WGS sequence"/>
</dbReference>
<dbReference type="GeneID" id="54402940"/>
<evidence type="ECO:0000313" key="2">
    <source>
        <dbReference type="EMBL" id="KAF2129468.1"/>
    </source>
</evidence>
<dbReference type="RefSeq" id="XP_033523857.1">
    <property type="nucleotide sequence ID" value="XM_033662508.1"/>
</dbReference>